<dbReference type="AlphaFoldDB" id="A0A941GKS2"/>
<protein>
    <submittedName>
        <fullName evidence="2">DUF2812 domain-containing protein</fullName>
    </submittedName>
</protein>
<comment type="caution">
    <text evidence="2">The sequence shown here is derived from an EMBL/GenBank/DDBJ whole genome shotgun (WGS) entry which is preliminary data.</text>
</comment>
<dbReference type="RefSeq" id="WP_212119099.1">
    <property type="nucleotide sequence ID" value="NZ_JAGTPX020000022.1"/>
</dbReference>
<feature type="transmembrane region" description="Helical" evidence="1">
    <location>
        <begin position="153"/>
        <end position="176"/>
    </location>
</feature>
<feature type="transmembrane region" description="Helical" evidence="1">
    <location>
        <begin position="121"/>
        <end position="141"/>
    </location>
</feature>
<evidence type="ECO:0000313" key="2">
    <source>
        <dbReference type="EMBL" id="MBR8670238.1"/>
    </source>
</evidence>
<name>A0A941GKS2_NIACI</name>
<dbReference type="Pfam" id="PF11193">
    <property type="entry name" value="DUF2812"/>
    <property type="match status" value="1"/>
</dbReference>
<accession>A0A941GKS2</accession>
<proteinExistence type="predicted"/>
<keyword evidence="1" id="KW-1133">Transmembrane helix</keyword>
<keyword evidence="1" id="KW-0472">Membrane</keyword>
<evidence type="ECO:0000256" key="1">
    <source>
        <dbReference type="SAM" id="Phobius"/>
    </source>
</evidence>
<keyword evidence="1" id="KW-0812">Transmembrane</keyword>
<organism evidence="2">
    <name type="scientific">Niallia circulans</name>
    <name type="common">Bacillus circulans</name>
    <dbReference type="NCBI Taxonomy" id="1397"/>
    <lineage>
        <taxon>Bacteria</taxon>
        <taxon>Bacillati</taxon>
        <taxon>Bacillota</taxon>
        <taxon>Bacilli</taxon>
        <taxon>Bacillales</taxon>
        <taxon>Bacillaceae</taxon>
        <taxon>Niallia</taxon>
    </lineage>
</organism>
<dbReference type="InterPro" id="IPR021359">
    <property type="entry name" value="DUF2812"/>
</dbReference>
<gene>
    <name evidence="2" type="ORF">KD144_11820</name>
</gene>
<sequence>MKKTVRKLRPSNYWRIGEHECWFTDMANKGYHLKKMGLYFAKFEKGETKKTKYRIDVSTKKSISPEQLQLYADSGWDYVTSYQYFHVFSSPNERNAPELHTDPAEQAYTLKKLDKKLGSNAWIGTIAIVFMTCMLAAIWFLDKTPTLVLMEGFALQQTLLTIIIGYTVLTSLQAAISIRALRKNLLSGNPIDHDAPWKKHYRFNSIIGLLFSVAAVFSALIPFLQLVKEETKTLPLESDHLPFVRLADVEDNIALMRGDSSYMNNKVDWSNRYSYKWSPLAPLQYETNENGVVPGKRWEDGSGEYTPSMDTRIFQLRITGLTDNLIDDLISRERFTYSREDYVQIKHSDFDLLIVHEDPEFSLKEVFASRGNIVMYVRYWGYADVNTLIENVDGKIALMLD</sequence>
<dbReference type="EMBL" id="JAGTPX010000010">
    <property type="protein sequence ID" value="MBR8670238.1"/>
    <property type="molecule type" value="Genomic_DNA"/>
</dbReference>
<reference evidence="2" key="1">
    <citation type="submission" date="2021-04" db="EMBL/GenBank/DDBJ databases">
        <title>Genomic analysis of electroactive and textile dye degrading Bacillus circulans strain: DC10 isolated from constructed wetland-microbial fuel cells treating textile dye wastewaters.</title>
        <authorList>
            <person name="Patel D.U."/>
            <person name="Desai C.R."/>
        </authorList>
    </citation>
    <scope>NUCLEOTIDE SEQUENCE</scope>
    <source>
        <strain evidence="2">DC10</strain>
    </source>
</reference>
<feature type="transmembrane region" description="Helical" evidence="1">
    <location>
        <begin position="206"/>
        <end position="227"/>
    </location>
</feature>